<dbReference type="AlphaFoldDB" id="A0AA95H7P4"/>
<name>A0AA95H7P4_9GAMM</name>
<protein>
    <submittedName>
        <fullName evidence="5">D-alanyl-D-alanine carboxypeptidase/D-alanyl-D-alanine-endopeptidase</fullName>
        <ecNumber evidence="5">3.4.16.4</ecNumber>
    </submittedName>
</protein>
<keyword evidence="2 5" id="KW-0378">Hydrolase</keyword>
<keyword evidence="4" id="KW-0732">Signal</keyword>
<reference evidence="5" key="2">
    <citation type="submission" date="2023-04" db="EMBL/GenBank/DDBJ databases">
        <authorList>
            <person name="Beletskiy A.V."/>
            <person name="Mardanov A.V."/>
            <person name="Ravin N.V."/>
        </authorList>
    </citation>
    <scope>NUCLEOTIDE SEQUENCE</scope>
    <source>
        <strain evidence="5">GKL-01</strain>
    </source>
</reference>
<evidence type="ECO:0000256" key="1">
    <source>
        <dbReference type="ARBA" id="ARBA00006096"/>
    </source>
</evidence>
<dbReference type="Gene3D" id="3.40.710.10">
    <property type="entry name" value="DD-peptidase/beta-lactamase superfamily"/>
    <property type="match status" value="2"/>
</dbReference>
<keyword evidence="5" id="KW-0121">Carboxypeptidase</keyword>
<organism evidence="5">
    <name type="scientific">Candidatus Thiocaldithrix dubininis</name>
    <dbReference type="NCBI Taxonomy" id="3080823"/>
    <lineage>
        <taxon>Bacteria</taxon>
        <taxon>Pseudomonadati</taxon>
        <taxon>Pseudomonadota</taxon>
        <taxon>Gammaproteobacteria</taxon>
        <taxon>Thiotrichales</taxon>
        <taxon>Thiotrichaceae</taxon>
        <taxon>Candidatus Thiocaldithrix</taxon>
    </lineage>
</organism>
<dbReference type="Pfam" id="PF02113">
    <property type="entry name" value="Peptidase_S13"/>
    <property type="match status" value="2"/>
</dbReference>
<dbReference type="NCBIfam" id="TIGR00666">
    <property type="entry name" value="PBP4"/>
    <property type="match status" value="1"/>
</dbReference>
<dbReference type="EC" id="3.4.16.4" evidence="5"/>
<dbReference type="InterPro" id="IPR000667">
    <property type="entry name" value="Peptidase_S13"/>
</dbReference>
<feature type="region of interest" description="Disordered" evidence="3">
    <location>
        <begin position="21"/>
        <end position="105"/>
    </location>
</feature>
<dbReference type="InterPro" id="IPR012338">
    <property type="entry name" value="Beta-lactam/transpept-like"/>
</dbReference>
<evidence type="ECO:0000256" key="2">
    <source>
        <dbReference type="ARBA" id="ARBA00022801"/>
    </source>
</evidence>
<dbReference type="PROSITE" id="PS51257">
    <property type="entry name" value="PROKAR_LIPOPROTEIN"/>
    <property type="match status" value="1"/>
</dbReference>
<dbReference type="KEGG" id="tdu:QJT80_00775"/>
<dbReference type="PANTHER" id="PTHR30023">
    <property type="entry name" value="D-ALANYL-D-ALANINE CARBOXYPEPTIDASE"/>
    <property type="match status" value="1"/>
</dbReference>
<dbReference type="Proteomes" id="UP001300672">
    <property type="component" value="Chromosome"/>
</dbReference>
<dbReference type="EMBL" id="CP124755">
    <property type="protein sequence ID" value="WGZ91018.1"/>
    <property type="molecule type" value="Genomic_DNA"/>
</dbReference>
<dbReference type="PANTHER" id="PTHR30023:SF0">
    <property type="entry name" value="PENICILLIN-SENSITIVE CARBOXYPEPTIDASE A"/>
    <property type="match status" value="1"/>
</dbReference>
<gene>
    <name evidence="5" type="primary">dacB</name>
    <name evidence="5" type="ORF">QJT80_00775</name>
</gene>
<dbReference type="GO" id="GO:0009002">
    <property type="term" value="F:serine-type D-Ala-D-Ala carboxypeptidase activity"/>
    <property type="evidence" value="ECO:0007669"/>
    <property type="project" value="UniProtKB-EC"/>
</dbReference>
<dbReference type="GO" id="GO:0000270">
    <property type="term" value="P:peptidoglycan metabolic process"/>
    <property type="evidence" value="ECO:0007669"/>
    <property type="project" value="TreeGrafter"/>
</dbReference>
<feature type="compositionally biased region" description="Polar residues" evidence="3">
    <location>
        <begin position="22"/>
        <end position="46"/>
    </location>
</feature>
<feature type="signal peptide" evidence="4">
    <location>
        <begin position="1"/>
        <end position="17"/>
    </location>
</feature>
<dbReference type="SUPFAM" id="SSF56601">
    <property type="entry name" value="beta-lactamase/transpeptidase-like"/>
    <property type="match status" value="1"/>
</dbReference>
<keyword evidence="5" id="KW-0645">Protease</keyword>
<feature type="compositionally biased region" description="Polar residues" evidence="3">
    <location>
        <begin position="63"/>
        <end position="74"/>
    </location>
</feature>
<comment type="similarity">
    <text evidence="1">Belongs to the peptidase S13 family.</text>
</comment>
<sequence length="508" mass="54987">MLIRRVGVLVALSISLAACSPQEVQPDSESAPSVSSRTYVQRNTNAAPRVQSRYRSNYDEDSVSQSRRQTQRARPNTHYAPVRNQAAAGHVATPTQLGSAGGDRTYRGQGALTQLPDHIAGTLRARGFSEAGMGAYVRPANGGAPILTAYADTPRNPASTMKLVTTYSALGVLGPDYRWPTELYISGPINGGTLQGDVTIKGYGNPDFRERDLRQLVQALRARGIRHIAGNFVIDTTYFNIGYSAPIDGNTGAAYNAQPEALLYNERGSCYTVRGKGNQVQRVCSSLPRSPADLNANLFGDFWRMWNGEMGGTMEGSLRVGSVPGGSQLIQTHYSNPLRDVIVEINKDSNNVMARQLLLSMGAKQFGAPGNTQKGAQAVGQFLESRGLRFGNLRIENGSGLSRIERISAREMGEMLVDAYNSPYRSDLIRSMGVIGVDGTVKNRLRNLAGRGSFKTGTLRDVRALAGYLTAANGQPYVISIIHNDGNIRGDAKQAHDQLVEWVYTGGR</sequence>
<dbReference type="Gene3D" id="3.50.80.20">
    <property type="entry name" value="D-Ala-D-Ala carboxypeptidase C, peptidase S13"/>
    <property type="match status" value="1"/>
</dbReference>
<dbReference type="GO" id="GO:0006508">
    <property type="term" value="P:proteolysis"/>
    <property type="evidence" value="ECO:0007669"/>
    <property type="project" value="InterPro"/>
</dbReference>
<dbReference type="PRINTS" id="PR00922">
    <property type="entry name" value="DADACBPTASE3"/>
</dbReference>
<proteinExistence type="inferred from homology"/>
<reference evidence="5" key="1">
    <citation type="journal article" date="2023" name="Int. J. Mol. Sci.">
        <title>Metagenomics Revealed a New Genus 'Candidatus Thiocaldithrix dubininis' gen. nov., sp. nov. and a New Species 'Candidatus Thiothrix putei' sp. nov. in the Family Thiotrichaceae, Some Members of Which Have Traits of Both Na+- and H+-Motive Energetics.</title>
        <authorList>
            <person name="Ravin N.V."/>
            <person name="Muntyan M.S."/>
            <person name="Smolyakov D.D."/>
            <person name="Rudenko T.S."/>
            <person name="Beletsky A.V."/>
            <person name="Mardanov A.V."/>
            <person name="Grabovich M.Y."/>
        </authorList>
    </citation>
    <scope>NUCLEOTIDE SEQUENCE</scope>
    <source>
        <strain evidence="5">GKL-01</strain>
    </source>
</reference>
<feature type="chain" id="PRO_5041731832" evidence="4">
    <location>
        <begin position="18"/>
        <end position="508"/>
    </location>
</feature>
<evidence type="ECO:0000256" key="4">
    <source>
        <dbReference type="SAM" id="SignalP"/>
    </source>
</evidence>
<evidence type="ECO:0000256" key="3">
    <source>
        <dbReference type="SAM" id="MobiDB-lite"/>
    </source>
</evidence>
<accession>A0AA95H7P4</accession>
<evidence type="ECO:0000313" key="5">
    <source>
        <dbReference type="EMBL" id="WGZ91018.1"/>
    </source>
</evidence>